<dbReference type="PANTHER" id="PTHR48261">
    <property type="entry name" value="ACETYLGLUCOSAMINYLTRANSFERASE"/>
    <property type="match status" value="1"/>
</dbReference>
<feature type="domain" description="Glycosyl transferase 64" evidence="14">
    <location>
        <begin position="634"/>
        <end position="735"/>
    </location>
</feature>
<comment type="similarity">
    <text evidence="2">Belongs to the ERD2 family.</text>
</comment>
<dbReference type="Proteomes" id="UP000626109">
    <property type="component" value="Unassembled WGS sequence"/>
</dbReference>
<dbReference type="EMBL" id="CAJNNW010004882">
    <property type="protein sequence ID" value="CAE8646836.1"/>
    <property type="molecule type" value="Genomic_DNA"/>
</dbReference>
<evidence type="ECO:0000256" key="10">
    <source>
        <dbReference type="ARBA" id="ARBA00023136"/>
    </source>
</evidence>
<feature type="domain" description="Glycosyl transferase 64" evidence="14">
    <location>
        <begin position="455"/>
        <end position="572"/>
    </location>
</feature>
<dbReference type="GO" id="GO:0006621">
    <property type="term" value="P:protein retention in ER lumen"/>
    <property type="evidence" value="ECO:0007669"/>
    <property type="project" value="InterPro"/>
</dbReference>
<reference evidence="15" key="1">
    <citation type="submission" date="2021-02" db="EMBL/GenBank/DDBJ databases">
        <authorList>
            <person name="Dougan E. K."/>
            <person name="Rhodes N."/>
            <person name="Thang M."/>
            <person name="Chan C."/>
        </authorList>
    </citation>
    <scope>NUCLEOTIDE SEQUENCE</scope>
</reference>
<comment type="caution">
    <text evidence="15">The sequence shown here is derived from an EMBL/GenBank/DDBJ whole genome shotgun (WGS) entry which is preliminary data.</text>
</comment>
<dbReference type="InterPro" id="IPR000133">
    <property type="entry name" value="ER_ret_rcpt"/>
</dbReference>
<feature type="transmembrane region" description="Helical" evidence="13">
    <location>
        <begin position="838"/>
        <end position="859"/>
    </location>
</feature>
<feature type="transmembrane region" description="Helical" evidence="13">
    <location>
        <begin position="20"/>
        <end position="39"/>
    </location>
</feature>
<feature type="transmembrane region" description="Helical" evidence="13">
    <location>
        <begin position="51"/>
        <end position="76"/>
    </location>
</feature>
<dbReference type="Gene3D" id="3.90.550.10">
    <property type="entry name" value="Spore Coat Polysaccharide Biosynthesis Protein SpsA, Chain A"/>
    <property type="match status" value="1"/>
</dbReference>
<organism evidence="15 16">
    <name type="scientific">Polarella glacialis</name>
    <name type="common">Dinoflagellate</name>
    <dbReference type="NCBI Taxonomy" id="89957"/>
    <lineage>
        <taxon>Eukaryota</taxon>
        <taxon>Sar</taxon>
        <taxon>Alveolata</taxon>
        <taxon>Dinophyceae</taxon>
        <taxon>Suessiales</taxon>
        <taxon>Suessiaceae</taxon>
        <taxon>Polarella</taxon>
    </lineage>
</organism>
<keyword evidence="11" id="KW-1015">Disulfide bond</keyword>
<feature type="transmembrane region" description="Helical" evidence="13">
    <location>
        <begin position="210"/>
        <end position="226"/>
    </location>
</feature>
<evidence type="ECO:0000313" key="15">
    <source>
        <dbReference type="EMBL" id="CAE8646836.1"/>
    </source>
</evidence>
<name>A0A813IAF8_POLGL</name>
<feature type="transmembrane region" description="Helical" evidence="13">
    <location>
        <begin position="169"/>
        <end position="190"/>
    </location>
</feature>
<dbReference type="GO" id="GO:0046923">
    <property type="term" value="F:ER retention sequence binding"/>
    <property type="evidence" value="ECO:0007669"/>
    <property type="project" value="InterPro"/>
</dbReference>
<keyword evidence="6" id="KW-0256">Endoplasmic reticulum</keyword>
<feature type="transmembrane region" description="Helical" evidence="13">
    <location>
        <begin position="1097"/>
        <end position="1115"/>
    </location>
</feature>
<dbReference type="InterPro" id="IPR004263">
    <property type="entry name" value="Exostosin"/>
</dbReference>
<evidence type="ECO:0000256" key="2">
    <source>
        <dbReference type="ARBA" id="ARBA00010120"/>
    </source>
</evidence>
<evidence type="ECO:0000313" key="16">
    <source>
        <dbReference type="Proteomes" id="UP000626109"/>
    </source>
</evidence>
<dbReference type="GO" id="GO:0016757">
    <property type="term" value="F:glycosyltransferase activity"/>
    <property type="evidence" value="ECO:0007669"/>
    <property type="project" value="InterPro"/>
</dbReference>
<keyword evidence="7" id="KW-0931">ER-Golgi transport</keyword>
<dbReference type="GO" id="GO:0016192">
    <property type="term" value="P:vesicle-mediated transport"/>
    <property type="evidence" value="ECO:0007669"/>
    <property type="project" value="UniProtKB-KW"/>
</dbReference>
<sequence>TFVMIFLKLRKTKSASGLSLQTLATVVGARVLHLLSHIIGLHYQPTVMPWFVFPTIDVINAVIGVSLLVTLSLNFYNSYEKAKDNFGIHALEKLKLVSEDSLIRTSPFVAASVLYAVVAVLALLWYLVRRSQHSFLISYFCCYYECMGAVALIPQLWMFHQDKRVSPLLANFVVLTAMNRLCTLCFWICYPRVFYWRYPDNRGIQMASETLNLLILSDFLFYWARIRRICGSGAASLGSLNVYRNSALLQIHRQEKTIIVPPAELQAVPGIDGQFLYGAFRIGTAGTKQESAAGGLETAEHVYRMKDDTFTVQSIEPHVVRKKGGKEYEIWSTSSPILSSIITQNANNSQKITFVPVSVMAQRVLLAPNTPEVYVSVFYISELDKHYYYTFEVQPPFRVLGMGPQPFLPALLAQDPVAIIPGALGLLAEGAHEGQRLAARADFLPSPPEWPRGVTLIVMAHKRDRLDGLLATVNRYCQSSPELLHEVVMIWNNQTDLGAVEIMRQNTSGGGVPVRVLETDANSMNNRFAVWGALQTEGVVVQDDDMWISSESLQLLVDEWRQQPDRLYGAANERVDVQSRDAADKLEDGKSWENNLYQWKEVNPKCYSQDSSNIPSDIQFSDIPSDIPNCVFDTQDYSILLPHPWVLSRRYLKEYMQHPEGTQLVDDMMNCDDIYLNSVVSNATQAPPIALNIPVHRFPEWANGDAMWVSQGDKWLEKRSRCLEKINFMYDGQDMSEDTGTVWRRSSPLKDHVAAHASRWACQGSVLLLLVLGFTGRWLLKLSQPSGAAKNRVAVFDNARFLMSVLIIFTHLKEQVLLWELDPGRWLEGDNSSWYMSLFNPVSPFLTLTGFVVISGYVSQGAPSPARWRSFLVTIFLPCLMYSGVLAPQLAYFIKGEYPTQQTLMRVINASPEVEWYLQSLVTWRLLAFAVHGLAAKAGSPLWPWWLGICWAAAVSATVWGAPLFWSTTSMVYFLPAFAVGQLFPLADLLQAVEPCLSVRCFGAAVLAVWVWATAVLPGLSLHSNSFPTLDAFQHKTIFKDMPVLGPGPVEAWDVFLTPFLAIFSALLYSAVAITLIATIIPRATTCFTKAGGQGSLYIYLFHPFVIQLQSLFWVHLPPVITAALPMSYHVQSSVGHLAVYMLQLALCVLVAATLSSDPFIALLKPFMRPEWLVDLALGPLPAKTPPTSEGGISSK</sequence>
<proteinExistence type="inferred from homology"/>
<dbReference type="Pfam" id="PF00810">
    <property type="entry name" value="ER_lumen_recept"/>
    <property type="match status" value="1"/>
</dbReference>
<keyword evidence="3" id="KW-0813">Transport</keyword>
<keyword evidence="10 13" id="KW-0472">Membrane</keyword>
<comment type="subcellular location">
    <subcellularLocation>
        <location evidence="1">Endoplasmic reticulum membrane</location>
        <topology evidence="1">Multi-pass membrane protein</topology>
    </subcellularLocation>
</comment>
<feature type="transmembrane region" description="Helical" evidence="13">
    <location>
        <begin position="1060"/>
        <end position="1085"/>
    </location>
</feature>
<dbReference type="InterPro" id="IPR029044">
    <property type="entry name" value="Nucleotide-diphossugar_trans"/>
</dbReference>
<evidence type="ECO:0000256" key="4">
    <source>
        <dbReference type="ARBA" id="ARBA00022679"/>
    </source>
</evidence>
<dbReference type="InterPro" id="IPR015338">
    <property type="entry name" value="GT64_dom"/>
</dbReference>
<feature type="transmembrane region" description="Helical" evidence="13">
    <location>
        <begin position="1135"/>
        <end position="1155"/>
    </location>
</feature>
<evidence type="ECO:0000256" key="8">
    <source>
        <dbReference type="ARBA" id="ARBA00022927"/>
    </source>
</evidence>
<dbReference type="AlphaFoldDB" id="A0A813IAF8"/>
<gene>
    <name evidence="15" type="ORF">PGLA2088_LOCUS5158</name>
</gene>
<evidence type="ECO:0000256" key="6">
    <source>
        <dbReference type="ARBA" id="ARBA00022824"/>
    </source>
</evidence>
<evidence type="ECO:0000256" key="3">
    <source>
        <dbReference type="ARBA" id="ARBA00022448"/>
    </source>
</evidence>
<dbReference type="SUPFAM" id="SSF53448">
    <property type="entry name" value="Nucleotide-diphospho-sugar transferases"/>
    <property type="match status" value="1"/>
</dbReference>
<keyword evidence="5 13" id="KW-0812">Transmembrane</keyword>
<accession>A0A813IAF8</accession>
<feature type="transmembrane region" description="Helical" evidence="13">
    <location>
        <begin position="942"/>
        <end position="966"/>
    </location>
</feature>
<feature type="transmembrane region" description="Helical" evidence="13">
    <location>
        <begin position="871"/>
        <end position="894"/>
    </location>
</feature>
<evidence type="ECO:0000256" key="7">
    <source>
        <dbReference type="ARBA" id="ARBA00022892"/>
    </source>
</evidence>
<keyword evidence="12" id="KW-0675">Receptor</keyword>
<evidence type="ECO:0000256" key="11">
    <source>
        <dbReference type="ARBA" id="ARBA00023157"/>
    </source>
</evidence>
<keyword evidence="9 13" id="KW-1133">Transmembrane helix</keyword>
<keyword evidence="4" id="KW-0808">Transferase</keyword>
<dbReference type="GO" id="GO:0005789">
    <property type="term" value="C:endoplasmic reticulum membrane"/>
    <property type="evidence" value="ECO:0007669"/>
    <property type="project" value="UniProtKB-SubCell"/>
</dbReference>
<evidence type="ECO:0000256" key="1">
    <source>
        <dbReference type="ARBA" id="ARBA00004477"/>
    </source>
</evidence>
<evidence type="ECO:0000256" key="13">
    <source>
        <dbReference type="SAM" id="Phobius"/>
    </source>
</evidence>
<feature type="transmembrane region" description="Helical" evidence="13">
    <location>
        <begin position="135"/>
        <end position="157"/>
    </location>
</feature>
<evidence type="ECO:0000256" key="5">
    <source>
        <dbReference type="ARBA" id="ARBA00022692"/>
    </source>
</evidence>
<protein>
    <recommendedName>
        <fullName evidence="14">Glycosyl transferase 64 domain-containing protein</fullName>
    </recommendedName>
</protein>
<evidence type="ECO:0000256" key="12">
    <source>
        <dbReference type="ARBA" id="ARBA00023170"/>
    </source>
</evidence>
<feature type="transmembrane region" description="Helical" evidence="13">
    <location>
        <begin position="108"/>
        <end position="128"/>
    </location>
</feature>
<keyword evidence="8" id="KW-0653">Protein transport</keyword>
<dbReference type="Pfam" id="PF09258">
    <property type="entry name" value="Glyco_transf_64"/>
    <property type="match status" value="2"/>
</dbReference>
<evidence type="ECO:0000259" key="14">
    <source>
        <dbReference type="Pfam" id="PF09258"/>
    </source>
</evidence>
<dbReference type="PANTHER" id="PTHR48261:SF2">
    <property type="entry name" value="ACETYLGLUCOSAMINYLTRANSFERASE"/>
    <property type="match status" value="1"/>
</dbReference>
<evidence type="ECO:0000256" key="9">
    <source>
        <dbReference type="ARBA" id="ARBA00022989"/>
    </source>
</evidence>
<feature type="transmembrane region" description="Helical" evidence="13">
    <location>
        <begin position="1002"/>
        <end position="1020"/>
    </location>
</feature>
<feature type="non-terminal residue" evidence="15">
    <location>
        <position position="1196"/>
    </location>
</feature>
<dbReference type="GO" id="GO:0015031">
    <property type="term" value="P:protein transport"/>
    <property type="evidence" value="ECO:0007669"/>
    <property type="project" value="UniProtKB-KW"/>
</dbReference>